<dbReference type="Proteomes" id="UP001295794">
    <property type="component" value="Unassembled WGS sequence"/>
</dbReference>
<protein>
    <submittedName>
        <fullName evidence="1">Uncharacterized protein</fullName>
    </submittedName>
</protein>
<reference evidence="1" key="1">
    <citation type="submission" date="2023-11" db="EMBL/GenBank/DDBJ databases">
        <authorList>
            <person name="De Vega J J."/>
            <person name="De Vega J J."/>
        </authorList>
    </citation>
    <scope>NUCLEOTIDE SEQUENCE</scope>
</reference>
<proteinExistence type="predicted"/>
<organism evidence="1 2">
    <name type="scientific">Mycena citricolor</name>
    <dbReference type="NCBI Taxonomy" id="2018698"/>
    <lineage>
        <taxon>Eukaryota</taxon>
        <taxon>Fungi</taxon>
        <taxon>Dikarya</taxon>
        <taxon>Basidiomycota</taxon>
        <taxon>Agaricomycotina</taxon>
        <taxon>Agaricomycetes</taxon>
        <taxon>Agaricomycetidae</taxon>
        <taxon>Agaricales</taxon>
        <taxon>Marasmiineae</taxon>
        <taxon>Mycenaceae</taxon>
        <taxon>Mycena</taxon>
    </lineage>
</organism>
<evidence type="ECO:0000313" key="1">
    <source>
        <dbReference type="EMBL" id="CAK5271498.1"/>
    </source>
</evidence>
<accession>A0AAD2H8J9</accession>
<sequence length="764" mass="86566">MCRPAVRVATTWNQKILRHAFSSFPSARLPQKKDNKVTNYLHHLLAASRDPLWRVVLSLDKPLRVSLFEALDDEVIKMQDFTHWRTRVYSSDIQDAFETAPVVSPSSYPPWLALYLAAFKVRSSHHASGPLVDLSLSLHPTNIAERRVLSSTVQASILVITMMHLCRFSLVAPMHNVLDAFLQVPLAQDQDFPSLHFNHLLLAMASIPQRSHDMGGKTVQILQAMEARQLKLWPKTYKALLEDRYVALRLTSYLRRQQTQLGIVPDAAQLESYLRIYAQDGAIHHVGQYAKAVRGHRAEHDANVMVVQNKPSSASAFQFLANLAQKQLPDRQLLTTRKKAVDAADFTAALSVAARDPRIDTRRFKRLFQQRRPKAAEFQPTLAMHTVFIQGLLDRREWRQAYMHWTKVTRSGLPVDEVALGVGLQAATLSGQPGEAFALLELHAARADAAFPATHQSRKPVHVSIGLVNIFMRSLHSILRPDLVFRLWDWMDSLYYLRPSPETLRIMLAAAELPYVLDDSVKGQIAHLALRNPFRHSHTPLATRQQHIETLIQQSSEPYRSGIWRDRPAAHTANHMFLQALFGDASRRPVANMPPPAFAVRPHAESDSAALRLRLDMPPSSFVLPMDISTPEGKTWFPELVVGEREFASYIMFLGMNRRAPEIARALGWMRALDIKPSERTLGTALAFWSEVSVQPPLVAAIAGKNADQFLALMGWLREWCGAELVPDEQTVGWWRAKIDKIRAQRRQMAKTGRFVDEESIWKM</sequence>
<keyword evidence="2" id="KW-1185">Reference proteome</keyword>
<dbReference type="AlphaFoldDB" id="A0AAD2H8J9"/>
<evidence type="ECO:0000313" key="2">
    <source>
        <dbReference type="Proteomes" id="UP001295794"/>
    </source>
</evidence>
<dbReference type="EMBL" id="CAVNYO010000172">
    <property type="protein sequence ID" value="CAK5271498.1"/>
    <property type="molecule type" value="Genomic_DNA"/>
</dbReference>
<gene>
    <name evidence="1" type="ORF">MYCIT1_LOCUS16576</name>
</gene>
<comment type="caution">
    <text evidence="1">The sequence shown here is derived from an EMBL/GenBank/DDBJ whole genome shotgun (WGS) entry which is preliminary data.</text>
</comment>
<name>A0AAD2H8J9_9AGAR</name>